<dbReference type="PROSITE" id="PS51175">
    <property type="entry name" value="CBM6"/>
    <property type="match status" value="1"/>
</dbReference>
<keyword evidence="6 9" id="KW-0326">Glycosidase</keyword>
<evidence type="ECO:0000256" key="7">
    <source>
        <dbReference type="PIRSR" id="PIRSR606710-1"/>
    </source>
</evidence>
<dbReference type="Gene3D" id="2.115.10.20">
    <property type="entry name" value="Glycosyl hydrolase domain, family 43"/>
    <property type="match status" value="1"/>
</dbReference>
<evidence type="ECO:0000256" key="6">
    <source>
        <dbReference type="ARBA" id="ARBA00023295"/>
    </source>
</evidence>
<dbReference type="CDD" id="cd08990">
    <property type="entry name" value="GH43_AXH_like"/>
    <property type="match status" value="1"/>
</dbReference>
<dbReference type="InterPro" id="IPR005084">
    <property type="entry name" value="CBM6"/>
</dbReference>
<evidence type="ECO:0000256" key="3">
    <source>
        <dbReference type="ARBA" id="ARBA00022729"/>
    </source>
</evidence>
<keyword evidence="3 10" id="KW-0732">Signal</keyword>
<dbReference type="AlphaFoldDB" id="A0AAP2DMU4"/>
<comment type="similarity">
    <text evidence="1 9">Belongs to the glycosyl hydrolase 43 family.</text>
</comment>
<dbReference type="Pfam" id="PF18962">
    <property type="entry name" value="Por_Secre_tail"/>
    <property type="match status" value="1"/>
</dbReference>
<dbReference type="InterPro" id="IPR023296">
    <property type="entry name" value="Glyco_hydro_beta-prop_sf"/>
</dbReference>
<evidence type="ECO:0000259" key="11">
    <source>
        <dbReference type="PROSITE" id="PS51175"/>
    </source>
</evidence>
<evidence type="ECO:0000256" key="2">
    <source>
        <dbReference type="ARBA" id="ARBA00022651"/>
    </source>
</evidence>
<dbReference type="GO" id="GO:0045493">
    <property type="term" value="P:xylan catabolic process"/>
    <property type="evidence" value="ECO:0007669"/>
    <property type="project" value="UniProtKB-KW"/>
</dbReference>
<organism evidence="12 13">
    <name type="scientific">Chryseosolibacter histidini</name>
    <dbReference type="NCBI Taxonomy" id="2782349"/>
    <lineage>
        <taxon>Bacteria</taxon>
        <taxon>Pseudomonadati</taxon>
        <taxon>Bacteroidota</taxon>
        <taxon>Cytophagia</taxon>
        <taxon>Cytophagales</taxon>
        <taxon>Chryseotaleaceae</taxon>
        <taxon>Chryseosolibacter</taxon>
    </lineage>
</organism>
<evidence type="ECO:0000313" key="13">
    <source>
        <dbReference type="Proteomes" id="UP001319200"/>
    </source>
</evidence>
<dbReference type="Pfam" id="PF04616">
    <property type="entry name" value="Glyco_hydro_43"/>
    <property type="match status" value="1"/>
</dbReference>
<keyword evidence="4 9" id="KW-0378">Hydrolase</keyword>
<keyword evidence="13" id="KW-1185">Reference proteome</keyword>
<dbReference type="CDD" id="cd04080">
    <property type="entry name" value="CBM6_cellulase-like"/>
    <property type="match status" value="1"/>
</dbReference>
<keyword evidence="2" id="KW-0624">Polysaccharide degradation</keyword>
<evidence type="ECO:0000256" key="4">
    <source>
        <dbReference type="ARBA" id="ARBA00022801"/>
    </source>
</evidence>
<dbReference type="EMBL" id="JAHESF010000013">
    <property type="protein sequence ID" value="MBT1698128.1"/>
    <property type="molecule type" value="Genomic_DNA"/>
</dbReference>
<evidence type="ECO:0000256" key="10">
    <source>
        <dbReference type="SAM" id="SignalP"/>
    </source>
</evidence>
<keyword evidence="5" id="KW-0119">Carbohydrate metabolism</keyword>
<dbReference type="Gene3D" id="2.60.120.260">
    <property type="entry name" value="Galactose-binding domain-like"/>
    <property type="match status" value="1"/>
</dbReference>
<reference evidence="12 13" key="1">
    <citation type="submission" date="2021-05" db="EMBL/GenBank/DDBJ databases">
        <title>A Polyphasic approach of four new species of the genus Ohtaekwangia: Ohtaekwangia histidinii sp. nov., Ohtaekwangia cretensis sp. nov., Ohtaekwangia indiensis sp. nov., Ohtaekwangia reichenbachii sp. nov. from diverse environment.</title>
        <authorList>
            <person name="Octaviana S."/>
        </authorList>
    </citation>
    <scope>NUCLEOTIDE SEQUENCE [LARGE SCALE GENOMIC DNA]</scope>
    <source>
        <strain evidence="12 13">PWU4</strain>
    </source>
</reference>
<evidence type="ECO:0000256" key="8">
    <source>
        <dbReference type="PIRSR" id="PIRSR606710-2"/>
    </source>
</evidence>
<feature type="active site" description="Proton donor" evidence="7">
    <location>
        <position position="203"/>
    </location>
</feature>
<feature type="signal peptide" evidence="10">
    <location>
        <begin position="1"/>
        <end position="19"/>
    </location>
</feature>
<comment type="caution">
    <text evidence="12">The sequence shown here is derived from an EMBL/GenBank/DDBJ whole genome shotgun (WGS) entry which is preliminary data.</text>
</comment>
<dbReference type="InterPro" id="IPR006710">
    <property type="entry name" value="Glyco_hydro_43"/>
</dbReference>
<accession>A0AAP2DMU4</accession>
<evidence type="ECO:0000256" key="9">
    <source>
        <dbReference type="RuleBase" id="RU361187"/>
    </source>
</evidence>
<dbReference type="GO" id="GO:0030246">
    <property type="term" value="F:carbohydrate binding"/>
    <property type="evidence" value="ECO:0007669"/>
    <property type="project" value="InterPro"/>
</dbReference>
<dbReference type="InterPro" id="IPR006584">
    <property type="entry name" value="Cellulose-bd_IV"/>
</dbReference>
<dbReference type="Pfam" id="PF03422">
    <property type="entry name" value="CBM_6"/>
    <property type="match status" value="1"/>
</dbReference>
<protein>
    <submittedName>
        <fullName evidence="12">Family 43 glycosylhydrolase</fullName>
    </submittedName>
</protein>
<evidence type="ECO:0000313" key="12">
    <source>
        <dbReference type="EMBL" id="MBT1698128.1"/>
    </source>
</evidence>
<dbReference type="PANTHER" id="PTHR43772">
    <property type="entry name" value="ENDO-1,4-BETA-XYLANASE"/>
    <property type="match status" value="1"/>
</dbReference>
<dbReference type="Proteomes" id="UP001319200">
    <property type="component" value="Unassembled WGS sequence"/>
</dbReference>
<name>A0AAP2DMU4_9BACT</name>
<feature type="domain" description="CBM6" evidence="11">
    <location>
        <begin position="320"/>
        <end position="460"/>
    </location>
</feature>
<dbReference type="InterPro" id="IPR052176">
    <property type="entry name" value="Glycosyl_Hydrlase_43_Enz"/>
</dbReference>
<dbReference type="InterPro" id="IPR008979">
    <property type="entry name" value="Galactose-bd-like_sf"/>
</dbReference>
<gene>
    <name evidence="12" type="ORF">KK083_14640</name>
</gene>
<dbReference type="SMART" id="SM00606">
    <property type="entry name" value="CBD_IV"/>
    <property type="match status" value="1"/>
</dbReference>
<dbReference type="RefSeq" id="WP_254164000.1">
    <property type="nucleotide sequence ID" value="NZ_JAHESF010000013.1"/>
</dbReference>
<dbReference type="NCBIfam" id="TIGR04183">
    <property type="entry name" value="Por_Secre_tail"/>
    <property type="match status" value="1"/>
</dbReference>
<feature type="site" description="Important for catalytic activity, responsible for pKa modulation of the active site Glu and correct orientation of both the proton donor and substrate" evidence="8">
    <location>
        <position position="155"/>
    </location>
</feature>
<feature type="chain" id="PRO_5042826144" evidence="10">
    <location>
        <begin position="20"/>
        <end position="554"/>
    </location>
</feature>
<keyword evidence="2" id="KW-0858">Xylan degradation</keyword>
<dbReference type="GO" id="GO:0004553">
    <property type="term" value="F:hydrolase activity, hydrolyzing O-glycosyl compounds"/>
    <property type="evidence" value="ECO:0007669"/>
    <property type="project" value="InterPro"/>
</dbReference>
<evidence type="ECO:0000256" key="5">
    <source>
        <dbReference type="ARBA" id="ARBA00023277"/>
    </source>
</evidence>
<feature type="active site" description="Proton acceptor" evidence="7">
    <location>
        <position position="53"/>
    </location>
</feature>
<dbReference type="InterPro" id="IPR026444">
    <property type="entry name" value="Secre_tail"/>
</dbReference>
<dbReference type="SUPFAM" id="SSF49785">
    <property type="entry name" value="Galactose-binding domain-like"/>
    <property type="match status" value="1"/>
</dbReference>
<evidence type="ECO:0000256" key="1">
    <source>
        <dbReference type="ARBA" id="ARBA00009865"/>
    </source>
</evidence>
<sequence>MKAASIVLVLFLCWMPIMAQTQNPFIRSIYTADPSAHVWADGRLYVYPSHDIDPPRGCDLMDKYHVFSTDDMVHWTDHGEILGAADVDWGRPEGGFMWAPDCAYKNGTYYFYFPHPTGSGDQWNSTWKIGVATSSQPAANFKVQGYIEGLKSMIDPCVFVDDDGQAYLYYGGGGQCEGGKLKDNMMEIDGGMKPMQGLQDFHEGTWVHKYNGKYYLSYADNNPSGGNQLRYAVSNSPLGPWTYKGVYIKPTGSPTNHGSIIEYKGQSYAFYHNSILSGNPWLRSICVDPLFYNEDGTIQLIRQTRAHGTPYPEHASPIPGTIEAEDYDLGGQGKAYSDSEVANNGNAYRKDEGVDVEMNSPGNYNVGWTNGGEWMEYTVNVAENSTYTIKTVAASPNNNSSVRYKLDGNDITGSVMIPNTGGWQNYRTIPTKGISLDAGTHILQLFEETGGFNIDKITIEKEAVITSVFETHITHQVYPNPASTEVTIESPEQDPFILRTAIFDMRGRVIEILDNRTNKDRILLDVSRFNPGCYLLKIYSENTVQVRKLIITRN</sequence>
<dbReference type="SUPFAM" id="SSF75005">
    <property type="entry name" value="Arabinanase/levansucrase/invertase"/>
    <property type="match status" value="1"/>
</dbReference>
<dbReference type="PANTHER" id="PTHR43772:SF2">
    <property type="entry name" value="PUTATIVE (AFU_ORTHOLOGUE AFUA_2G04480)-RELATED"/>
    <property type="match status" value="1"/>
</dbReference>
<proteinExistence type="inferred from homology"/>